<dbReference type="AlphaFoldDB" id="A0A9W6C8X9"/>
<feature type="domain" description="HTH cro/C1-type" evidence="3">
    <location>
        <begin position="11"/>
        <end position="65"/>
    </location>
</feature>
<keyword evidence="2" id="KW-1133">Transmembrane helix</keyword>
<name>A0A9W6C8X9_9FIRM</name>
<accession>A0A9W6C8X9</accession>
<evidence type="ECO:0000313" key="6">
    <source>
        <dbReference type="Proteomes" id="UP001145145"/>
    </source>
</evidence>
<feature type="transmembrane region" description="Helical" evidence="2">
    <location>
        <begin position="93"/>
        <end position="117"/>
    </location>
</feature>
<dbReference type="InterPro" id="IPR010982">
    <property type="entry name" value="Lambda_DNA-bd_dom_sf"/>
</dbReference>
<dbReference type="GO" id="GO:0003677">
    <property type="term" value="F:DNA binding"/>
    <property type="evidence" value="ECO:0007669"/>
    <property type="project" value="UniProtKB-KW"/>
</dbReference>
<organism evidence="4 6">
    <name type="scientific">Sellimonas catena</name>
    <dbReference type="NCBI Taxonomy" id="2994035"/>
    <lineage>
        <taxon>Bacteria</taxon>
        <taxon>Bacillati</taxon>
        <taxon>Bacillota</taxon>
        <taxon>Clostridia</taxon>
        <taxon>Lachnospirales</taxon>
        <taxon>Lachnospiraceae</taxon>
        <taxon>Sellimonas</taxon>
    </lineage>
</organism>
<evidence type="ECO:0000259" key="3">
    <source>
        <dbReference type="PROSITE" id="PS50943"/>
    </source>
</evidence>
<comment type="caution">
    <text evidence="4">The sequence shown here is derived from an EMBL/GenBank/DDBJ whole genome shotgun (WGS) entry which is preliminary data.</text>
</comment>
<feature type="transmembrane region" description="Helical" evidence="2">
    <location>
        <begin position="195"/>
        <end position="215"/>
    </location>
</feature>
<evidence type="ECO:0000256" key="1">
    <source>
        <dbReference type="ARBA" id="ARBA00023125"/>
    </source>
</evidence>
<gene>
    <name evidence="4" type="ORF">Selli1_32670</name>
    <name evidence="5" type="ORF">Selli2_21650</name>
</gene>
<dbReference type="Pfam" id="PF01381">
    <property type="entry name" value="HTH_3"/>
    <property type="match status" value="1"/>
</dbReference>
<dbReference type="SMART" id="SM00530">
    <property type="entry name" value="HTH_XRE"/>
    <property type="match status" value="1"/>
</dbReference>
<proteinExistence type="predicted"/>
<dbReference type="Gene3D" id="1.10.260.40">
    <property type="entry name" value="lambda repressor-like DNA-binding domains"/>
    <property type="match status" value="1"/>
</dbReference>
<reference evidence="5" key="3">
    <citation type="submission" date="2022-11" db="EMBL/GenBank/DDBJ databases">
        <title>Draft genome sequence of Sellimonas catena strain 18CBH55.</title>
        <authorList>
            <person name="Hisatomi A."/>
            <person name="Ohkuma M."/>
            <person name="Sakamoto M."/>
        </authorList>
    </citation>
    <scope>NUCLEOTIDE SEQUENCE</scope>
    <source>
        <strain evidence="5">18CBH55</strain>
    </source>
</reference>
<keyword evidence="1" id="KW-0238">DNA-binding</keyword>
<dbReference type="InterPro" id="IPR001387">
    <property type="entry name" value="Cro/C1-type_HTH"/>
</dbReference>
<dbReference type="EMBL" id="BSBO01000046">
    <property type="protein sequence ID" value="GLG06093.1"/>
    <property type="molecule type" value="Genomic_DNA"/>
</dbReference>
<dbReference type="Proteomes" id="UP001145094">
    <property type="component" value="Unassembled WGS sequence"/>
</dbReference>
<dbReference type="PROSITE" id="PS50943">
    <property type="entry name" value="HTH_CROC1"/>
    <property type="match status" value="1"/>
</dbReference>
<evidence type="ECO:0000313" key="5">
    <source>
        <dbReference type="EMBL" id="GLG90738.1"/>
    </source>
</evidence>
<sequence length="222" mass="25299">MVNLNQTGKFIAECRKKKQLTQKQLGEKLHVTDRAVSKWENGKAFPDVHIMEDLCRELDISVSELLAGKRIETEQYQKETEKLLMTAVGRSQLYGFQIIIYILMFSFITAFQLLLVLKGDGEWLPPTREMILCGLVCVGTFACAVYLDKKIPERMFRMSSPVIQGIVGGVYFLLLTLFDYQSYGGLEGMESGEQIFLILFFIVGFVFTVFFWAAAGSERKDK</sequence>
<reference evidence="4" key="2">
    <citation type="submission" date="2022-11" db="EMBL/GenBank/DDBJ databases">
        <title>Draft genome sequence of Sellimonas catena strain 12EGH17.</title>
        <authorList>
            <person name="Hisatomi A."/>
            <person name="Ohkuma M."/>
            <person name="Sakamoto M."/>
        </authorList>
    </citation>
    <scope>NUCLEOTIDE SEQUENCE</scope>
    <source>
        <strain evidence="4">12EGH17</strain>
    </source>
</reference>
<dbReference type="Proteomes" id="UP001145145">
    <property type="component" value="Unassembled WGS sequence"/>
</dbReference>
<dbReference type="CDD" id="cd00093">
    <property type="entry name" value="HTH_XRE"/>
    <property type="match status" value="1"/>
</dbReference>
<dbReference type="PANTHER" id="PTHR46558:SF15">
    <property type="entry name" value="HELIX-TURN-HELIX DOMAIN PROTEIN"/>
    <property type="match status" value="1"/>
</dbReference>
<evidence type="ECO:0000256" key="2">
    <source>
        <dbReference type="SAM" id="Phobius"/>
    </source>
</evidence>
<reference evidence="4 6" key="5">
    <citation type="journal article" date="2023" name="Int. J. Syst. Evol. Microbiol.">
        <title>Sellimonas catena sp. nov., isolated from human faeces.</title>
        <authorList>
            <person name="Hisatomi A."/>
            <person name="Ohkuma M."/>
            <person name="Sakamoto M."/>
        </authorList>
    </citation>
    <scope>NUCLEOTIDE SEQUENCE [LARGE SCALE GENOMIC DNA]</scope>
    <source>
        <strain evidence="4 6">12EGH17</strain>
        <strain evidence="5">18CBH55</strain>
    </source>
</reference>
<dbReference type="EMBL" id="BSCH01000013">
    <property type="protein sequence ID" value="GLG90738.1"/>
    <property type="molecule type" value="Genomic_DNA"/>
</dbReference>
<feature type="transmembrane region" description="Helical" evidence="2">
    <location>
        <begin position="129"/>
        <end position="147"/>
    </location>
</feature>
<protein>
    <recommendedName>
        <fullName evidence="3">HTH cro/C1-type domain-containing protein</fullName>
    </recommendedName>
</protein>
<dbReference type="PANTHER" id="PTHR46558">
    <property type="entry name" value="TRACRIPTIONAL REGULATORY PROTEIN-RELATED-RELATED"/>
    <property type="match status" value="1"/>
</dbReference>
<keyword evidence="6" id="KW-1185">Reference proteome</keyword>
<dbReference type="SUPFAM" id="SSF47413">
    <property type="entry name" value="lambda repressor-like DNA-binding domains"/>
    <property type="match status" value="1"/>
</dbReference>
<reference evidence="5" key="4">
    <citation type="submission" date="2022-11" db="EMBL/GenBank/DDBJ databases">
        <title>Draft genome sequence of Sellimonas catena strain 18CBH55.</title>
        <authorList>
            <person name="Atsushi H."/>
            <person name="Moriya O."/>
            <person name="Mitsuo S."/>
        </authorList>
    </citation>
    <scope>NUCLEOTIDE SEQUENCE</scope>
    <source>
        <strain evidence="5">18CBH55</strain>
    </source>
</reference>
<keyword evidence="2" id="KW-0812">Transmembrane</keyword>
<dbReference type="RefSeq" id="WP_242958898.1">
    <property type="nucleotide sequence ID" value="NZ_BSBO01000046.1"/>
</dbReference>
<feature type="transmembrane region" description="Helical" evidence="2">
    <location>
        <begin position="159"/>
        <end position="183"/>
    </location>
</feature>
<evidence type="ECO:0000313" key="4">
    <source>
        <dbReference type="EMBL" id="GLG06093.1"/>
    </source>
</evidence>
<reference evidence="4" key="1">
    <citation type="submission" date="2022-11" db="EMBL/GenBank/DDBJ databases">
        <title>Draft genome sequence of Sellimonas catena strain 12EGH17.</title>
        <authorList>
            <person name="Atsushi H."/>
            <person name="Moriya O."/>
            <person name="Mitsuo S."/>
        </authorList>
    </citation>
    <scope>NUCLEOTIDE SEQUENCE</scope>
    <source>
        <strain evidence="4">12EGH17</strain>
    </source>
</reference>
<keyword evidence="2" id="KW-0472">Membrane</keyword>